<evidence type="ECO:0000256" key="2">
    <source>
        <dbReference type="ARBA" id="ARBA00004401"/>
    </source>
</evidence>
<protein>
    <recommendedName>
        <fullName evidence="17">Probable beta-glucosidase E</fullName>
        <ecNumber evidence="5">3.2.1.21</ecNumber>
    </recommendedName>
    <alternativeName>
        <fullName evidence="18">Beta-D-glucoside glucohydrolase E</fullName>
    </alternativeName>
    <alternativeName>
        <fullName evidence="19">Cellobiase E</fullName>
    </alternativeName>
    <alternativeName>
        <fullName evidence="20">Gentiobiase E</fullName>
    </alternativeName>
</protein>
<evidence type="ECO:0000256" key="12">
    <source>
        <dbReference type="ARBA" id="ARBA00023180"/>
    </source>
</evidence>
<keyword evidence="13" id="KW-0119">Carbohydrate metabolism</keyword>
<evidence type="ECO:0000256" key="17">
    <source>
        <dbReference type="ARBA" id="ARBA00039576"/>
    </source>
</evidence>
<dbReference type="Pfam" id="PF01915">
    <property type="entry name" value="Glyco_hydro_3_C"/>
    <property type="match status" value="1"/>
</dbReference>
<evidence type="ECO:0000256" key="19">
    <source>
        <dbReference type="ARBA" id="ARBA00041599"/>
    </source>
</evidence>
<name>A0A3M7J8T2_HORWE</name>
<evidence type="ECO:0000313" key="25">
    <source>
        <dbReference type="Proteomes" id="UP000281677"/>
    </source>
</evidence>
<dbReference type="Pfam" id="PF14310">
    <property type="entry name" value="Fn3-like"/>
    <property type="match status" value="1"/>
</dbReference>
<dbReference type="PRINTS" id="PR00133">
    <property type="entry name" value="GLHYDRLASE3"/>
</dbReference>
<evidence type="ECO:0000256" key="11">
    <source>
        <dbReference type="ARBA" id="ARBA00023136"/>
    </source>
</evidence>
<organism evidence="24 25">
    <name type="scientific">Hortaea werneckii</name>
    <name type="common">Black yeast</name>
    <name type="synonym">Cladosporium werneckii</name>
    <dbReference type="NCBI Taxonomy" id="91943"/>
    <lineage>
        <taxon>Eukaryota</taxon>
        <taxon>Fungi</taxon>
        <taxon>Dikarya</taxon>
        <taxon>Ascomycota</taxon>
        <taxon>Pezizomycotina</taxon>
        <taxon>Dothideomycetes</taxon>
        <taxon>Dothideomycetidae</taxon>
        <taxon>Mycosphaerellales</taxon>
        <taxon>Teratosphaeriaceae</taxon>
        <taxon>Hortaea</taxon>
    </lineage>
</organism>
<evidence type="ECO:0000259" key="23">
    <source>
        <dbReference type="SMART" id="SM01217"/>
    </source>
</evidence>
<evidence type="ECO:0000256" key="13">
    <source>
        <dbReference type="ARBA" id="ARBA00023277"/>
    </source>
</evidence>
<reference evidence="24 25" key="1">
    <citation type="journal article" date="2018" name="BMC Genomics">
        <title>Genomic evidence for intraspecific hybridization in a clonal and extremely halotolerant yeast.</title>
        <authorList>
            <person name="Gostincar C."/>
            <person name="Stajich J.E."/>
            <person name="Zupancic J."/>
            <person name="Zalar P."/>
            <person name="Gunde-Cimerman N."/>
        </authorList>
    </citation>
    <scope>NUCLEOTIDE SEQUENCE [LARGE SCALE GENOMIC DNA]</scope>
    <source>
        <strain evidence="24 25">EXF-120</strain>
    </source>
</reference>
<comment type="function">
    <text evidence="16">Beta-glucosidases are one of a number of cellulolytic enzymes involved in the degradation of cellulosic biomass. Catalyzes the last step releasing glucose from the inhibitory cellobiose.</text>
</comment>
<evidence type="ECO:0000256" key="9">
    <source>
        <dbReference type="ARBA" id="ARBA00022968"/>
    </source>
</evidence>
<dbReference type="FunFam" id="3.40.50.1700:FF:000003">
    <property type="entry name" value="Probable beta-glucosidase"/>
    <property type="match status" value="1"/>
</dbReference>
<comment type="similarity">
    <text evidence="4">Belongs to the glycosyl hydrolase 3 family.</text>
</comment>
<dbReference type="Gene3D" id="2.60.40.10">
    <property type="entry name" value="Immunoglobulins"/>
    <property type="match status" value="1"/>
</dbReference>
<evidence type="ECO:0000256" key="3">
    <source>
        <dbReference type="ARBA" id="ARBA00004987"/>
    </source>
</evidence>
<feature type="region of interest" description="Disordered" evidence="21">
    <location>
        <begin position="848"/>
        <end position="877"/>
    </location>
</feature>
<feature type="transmembrane region" description="Helical" evidence="22">
    <location>
        <begin position="84"/>
        <end position="108"/>
    </location>
</feature>
<sequence>MPFKAPESYALDRPEDAEPLNPRASDDEDDDDVDALDPLKGSSRRPYRDSDRTDVTFARQPLRWLDGQRRSSGFWRRLCIPSRFCCILVFVFFGTLFLLLSAGGLWVYKNGTPRYGESEPWYPSPRGGTVKKWADSYKKAADLVRQMTLVEKVNVTTGTGWSMDLCVGNTGQVPRLDFPSLCLQDGPLGLRFADNATAWPAGITVGATWNKELMHLRGKAHGLEARLKGIHVLLGPAMGPLGRLPAGGRNWEGFGADPVLQGVAAAQTIKGIQESGVIATAKHLVGNEQEHFRQSWEWGTPNAISSGIDDRTLHEIYAWPFAESVRAGVGSVMCSYNQVNNSYACQNSKLLNGILKDELGFQGFIQSDWLAQRSGVASALSGLDMSMPGDGLIWQDGKPLWGHELTKAVLNGTLPMERLDDMVLRIAAAWYQMEQDDEDKWSSLAEGGKPNFSSWTDAEVGQLHPGASNSQEKGVVNKFVEVRQTEEGGDHDDLARTIAREGIVLLKNDKKALPISRNGSALESGAQDGKIRIGVFGEDAFPNPDGPNACPDRGCNDGTLAMGWGSGAAEFPYLVSPAEALHSNFDMQTVEVTDWKTNKVEHVDGTAAAQDVCLVFVNSDSGEGYISWNGVKGDRNDLLPQKGGNELVTAVAANCGGQSESGAPLGKTIVVVHAVGPVILEDWIEHVGVHAVLVAHLPGQESGNALADIIFGDFSPSGHLPYTIARSEENYGPDSGILRMPNGVVPQQNFSEGLYFDYRYFDKHSINPRYEFGYGMSYTTFELSEVHLMSHAQQGVPVYPAARATAPATPPEMNSSVPDPKDAMWPKGLTRLKGYIYPYITSLSDGKGNSKEPYPYPDGYSEEQHALSQAGGDEGGNPDLYHTIATVEGTLTNTGDMPGDAVVQVYISYPADVKSPVTGQPVDMPVKVLRQFEKLHTVTYKTFKIALSRKDLSYWDIAAQNWVLPSGKFTGFEEQGLGEGKLGLDICIQAGLSIMTLSFICPASIITMNVEMTPQALRPAFNPHAKIAVRKQTQ</sequence>
<dbReference type="SUPFAM" id="SSF52279">
    <property type="entry name" value="Beta-D-glucan exohydrolase, C-terminal domain"/>
    <property type="match status" value="1"/>
</dbReference>
<evidence type="ECO:0000256" key="21">
    <source>
        <dbReference type="SAM" id="MobiDB-lite"/>
    </source>
</evidence>
<keyword evidence="6" id="KW-1003">Cell membrane</keyword>
<evidence type="ECO:0000256" key="7">
    <source>
        <dbReference type="ARBA" id="ARBA00022692"/>
    </source>
</evidence>
<gene>
    <name evidence="24" type="ORF">D0859_01675</name>
</gene>
<dbReference type="GO" id="GO:0009251">
    <property type="term" value="P:glucan catabolic process"/>
    <property type="evidence" value="ECO:0007669"/>
    <property type="project" value="TreeGrafter"/>
</dbReference>
<dbReference type="InterPro" id="IPR017853">
    <property type="entry name" value="GH"/>
</dbReference>
<evidence type="ECO:0000256" key="20">
    <source>
        <dbReference type="ARBA" id="ARBA00041811"/>
    </source>
</evidence>
<dbReference type="Gene3D" id="3.40.50.1700">
    <property type="entry name" value="Glycoside hydrolase family 3 C-terminal domain"/>
    <property type="match status" value="1"/>
</dbReference>
<dbReference type="AlphaFoldDB" id="A0A3M7J8T2"/>
<dbReference type="PANTHER" id="PTHR42715:SF20">
    <property type="entry name" value="BETA-GLUCOSIDASE E-RELATED"/>
    <property type="match status" value="1"/>
</dbReference>
<comment type="pathway">
    <text evidence="3">Glycan metabolism; cellulose degradation.</text>
</comment>
<evidence type="ECO:0000256" key="6">
    <source>
        <dbReference type="ARBA" id="ARBA00022475"/>
    </source>
</evidence>
<feature type="compositionally biased region" description="Acidic residues" evidence="21">
    <location>
        <begin position="26"/>
        <end position="35"/>
    </location>
</feature>
<dbReference type="EMBL" id="QWIT01000028">
    <property type="protein sequence ID" value="RMZ34165.1"/>
    <property type="molecule type" value="Genomic_DNA"/>
</dbReference>
<evidence type="ECO:0000256" key="5">
    <source>
        <dbReference type="ARBA" id="ARBA00012744"/>
    </source>
</evidence>
<feature type="domain" description="Fibronectin type III-like" evidence="23">
    <location>
        <begin position="901"/>
        <end position="974"/>
    </location>
</feature>
<evidence type="ECO:0000256" key="22">
    <source>
        <dbReference type="SAM" id="Phobius"/>
    </source>
</evidence>
<dbReference type="InterPro" id="IPR002772">
    <property type="entry name" value="Glyco_hydro_3_C"/>
</dbReference>
<evidence type="ECO:0000256" key="16">
    <source>
        <dbReference type="ARBA" id="ARBA00024983"/>
    </source>
</evidence>
<evidence type="ECO:0000256" key="10">
    <source>
        <dbReference type="ARBA" id="ARBA00022989"/>
    </source>
</evidence>
<evidence type="ECO:0000256" key="1">
    <source>
        <dbReference type="ARBA" id="ARBA00000448"/>
    </source>
</evidence>
<dbReference type="Gene3D" id="3.20.20.300">
    <property type="entry name" value="Glycoside hydrolase, family 3, N-terminal domain"/>
    <property type="match status" value="1"/>
</dbReference>
<keyword evidence="12" id="KW-0325">Glycoprotein</keyword>
<dbReference type="Proteomes" id="UP000281677">
    <property type="component" value="Unassembled WGS sequence"/>
</dbReference>
<dbReference type="GO" id="GO:0005886">
    <property type="term" value="C:plasma membrane"/>
    <property type="evidence" value="ECO:0007669"/>
    <property type="project" value="UniProtKB-SubCell"/>
</dbReference>
<accession>A0A3M7J8T2</accession>
<dbReference type="OrthoDB" id="416222at2759"/>
<keyword evidence="10 22" id="KW-1133">Transmembrane helix</keyword>
<dbReference type="SMART" id="SM01217">
    <property type="entry name" value="Fn3_like"/>
    <property type="match status" value="1"/>
</dbReference>
<dbReference type="GO" id="GO:0008422">
    <property type="term" value="F:beta-glucosidase activity"/>
    <property type="evidence" value="ECO:0007669"/>
    <property type="project" value="UniProtKB-EC"/>
</dbReference>
<comment type="caution">
    <text evidence="24">The sequence shown here is derived from an EMBL/GenBank/DDBJ whole genome shotgun (WGS) entry which is preliminary data.</text>
</comment>
<keyword evidence="14" id="KW-0326">Glycosidase</keyword>
<keyword evidence="9" id="KW-0735">Signal-anchor</keyword>
<evidence type="ECO:0000313" key="24">
    <source>
        <dbReference type="EMBL" id="RMZ34165.1"/>
    </source>
</evidence>
<dbReference type="InterPro" id="IPR026891">
    <property type="entry name" value="Fn3-like"/>
</dbReference>
<dbReference type="VEuPathDB" id="FungiDB:BTJ68_15001"/>
<evidence type="ECO:0000256" key="14">
    <source>
        <dbReference type="ARBA" id="ARBA00023295"/>
    </source>
</evidence>
<dbReference type="InterPro" id="IPR036962">
    <property type="entry name" value="Glyco_hydro_3_N_sf"/>
</dbReference>
<dbReference type="InterPro" id="IPR050288">
    <property type="entry name" value="Cellulose_deg_GH3"/>
</dbReference>
<keyword evidence="7 22" id="KW-0812">Transmembrane</keyword>
<evidence type="ECO:0000256" key="4">
    <source>
        <dbReference type="ARBA" id="ARBA00005336"/>
    </source>
</evidence>
<keyword evidence="15" id="KW-0624">Polysaccharide degradation</keyword>
<proteinExistence type="inferred from homology"/>
<evidence type="ECO:0000256" key="8">
    <source>
        <dbReference type="ARBA" id="ARBA00022801"/>
    </source>
</evidence>
<dbReference type="SUPFAM" id="SSF51445">
    <property type="entry name" value="(Trans)glycosidases"/>
    <property type="match status" value="1"/>
</dbReference>
<keyword evidence="8" id="KW-0378">Hydrolase</keyword>
<dbReference type="FunFam" id="3.20.20.300:FF:000002">
    <property type="entry name" value="Probable beta-glucosidase"/>
    <property type="match status" value="1"/>
</dbReference>
<dbReference type="Pfam" id="PF00933">
    <property type="entry name" value="Glyco_hydro_3"/>
    <property type="match status" value="1"/>
</dbReference>
<comment type="catalytic activity">
    <reaction evidence="1">
        <text>Hydrolysis of terminal, non-reducing beta-D-glucosyl residues with release of beta-D-glucose.</text>
        <dbReference type="EC" id="3.2.1.21"/>
    </reaction>
</comment>
<dbReference type="PANTHER" id="PTHR42715">
    <property type="entry name" value="BETA-GLUCOSIDASE"/>
    <property type="match status" value="1"/>
</dbReference>
<comment type="subcellular location">
    <subcellularLocation>
        <location evidence="2">Cell membrane</location>
        <topology evidence="2">Single-pass type II membrane protein</topology>
    </subcellularLocation>
</comment>
<evidence type="ECO:0000256" key="18">
    <source>
        <dbReference type="ARBA" id="ARBA00041269"/>
    </source>
</evidence>
<keyword evidence="11 22" id="KW-0472">Membrane</keyword>
<dbReference type="InterPro" id="IPR036881">
    <property type="entry name" value="Glyco_hydro_3_C_sf"/>
</dbReference>
<evidence type="ECO:0000256" key="15">
    <source>
        <dbReference type="ARBA" id="ARBA00023326"/>
    </source>
</evidence>
<feature type="region of interest" description="Disordered" evidence="21">
    <location>
        <begin position="1"/>
        <end position="52"/>
    </location>
</feature>
<dbReference type="InterPro" id="IPR013783">
    <property type="entry name" value="Ig-like_fold"/>
</dbReference>
<dbReference type="InterPro" id="IPR001764">
    <property type="entry name" value="Glyco_hydro_3_N"/>
</dbReference>
<dbReference type="EC" id="3.2.1.21" evidence="5"/>